<dbReference type="InterPro" id="IPR050668">
    <property type="entry name" value="Cytochrome_b5"/>
</dbReference>
<sequence length="120" mass="13278">QCEQTDSSKSPVHVFSQYTRADVKQHASLADRVWVTYAGEVFDITEFVELHPGGNRIMLAAGGALEPFWALHGVHKSKHVNEILQEYKVGELRPEEKIKAEDRGGGASRGSERLHVEGAP</sequence>
<feature type="region of interest" description="Disordered" evidence="6">
    <location>
        <begin position="94"/>
        <end position="120"/>
    </location>
</feature>
<evidence type="ECO:0000256" key="5">
    <source>
        <dbReference type="RuleBase" id="RU362121"/>
    </source>
</evidence>
<reference evidence="8" key="2">
    <citation type="submission" date="2025-09" db="UniProtKB">
        <authorList>
            <consortium name="Ensembl"/>
        </authorList>
    </citation>
    <scope>IDENTIFICATION</scope>
</reference>
<keyword evidence="9" id="KW-1185">Reference proteome</keyword>
<dbReference type="PRINTS" id="PR00363">
    <property type="entry name" value="CYTOCHROMEB5"/>
</dbReference>
<protein>
    <recommendedName>
        <fullName evidence="7">Cytochrome b5 heme-binding domain-containing protein</fullName>
    </recommendedName>
</protein>
<organism evidence="8 9">
    <name type="scientific">Leptobrachium leishanense</name>
    <name type="common">Leishan spiny toad</name>
    <dbReference type="NCBI Taxonomy" id="445787"/>
    <lineage>
        <taxon>Eukaryota</taxon>
        <taxon>Metazoa</taxon>
        <taxon>Chordata</taxon>
        <taxon>Craniata</taxon>
        <taxon>Vertebrata</taxon>
        <taxon>Euteleostomi</taxon>
        <taxon>Amphibia</taxon>
        <taxon>Batrachia</taxon>
        <taxon>Anura</taxon>
        <taxon>Pelobatoidea</taxon>
        <taxon>Megophryidae</taxon>
        <taxon>Leptobrachium</taxon>
    </lineage>
</organism>
<dbReference type="GO" id="GO:0020037">
    <property type="term" value="F:heme binding"/>
    <property type="evidence" value="ECO:0007669"/>
    <property type="project" value="UniProtKB-UniRule"/>
</dbReference>
<dbReference type="PROSITE" id="PS50255">
    <property type="entry name" value="CYTOCHROME_B5_2"/>
    <property type="match status" value="1"/>
</dbReference>
<keyword evidence="3 5" id="KW-0408">Iron</keyword>
<evidence type="ECO:0000256" key="4">
    <source>
        <dbReference type="ARBA" id="ARBA00038168"/>
    </source>
</evidence>
<dbReference type="FunFam" id="3.10.120.10:FF:000007">
    <property type="entry name" value="Sulfite oxidase, mitochondrial"/>
    <property type="match status" value="1"/>
</dbReference>
<evidence type="ECO:0000256" key="2">
    <source>
        <dbReference type="ARBA" id="ARBA00022723"/>
    </source>
</evidence>
<evidence type="ECO:0000313" key="8">
    <source>
        <dbReference type="Ensembl" id="ENSLLEP00000035036.1"/>
    </source>
</evidence>
<feature type="domain" description="Cytochrome b5 heme-binding" evidence="7">
    <location>
        <begin position="15"/>
        <end position="93"/>
    </location>
</feature>
<proteinExistence type="inferred from homology"/>
<dbReference type="GO" id="GO:0046872">
    <property type="term" value="F:metal ion binding"/>
    <property type="evidence" value="ECO:0007669"/>
    <property type="project" value="UniProtKB-UniRule"/>
</dbReference>
<dbReference type="InterPro" id="IPR036400">
    <property type="entry name" value="Cyt_B5-like_heme/steroid_sf"/>
</dbReference>
<dbReference type="AlphaFoldDB" id="A0A8C5QBH0"/>
<accession>A0A8C5QBH0</accession>
<dbReference type="Proteomes" id="UP000694569">
    <property type="component" value="Unplaced"/>
</dbReference>
<dbReference type="GO" id="GO:0016020">
    <property type="term" value="C:membrane"/>
    <property type="evidence" value="ECO:0007669"/>
    <property type="project" value="TreeGrafter"/>
</dbReference>
<dbReference type="Gene3D" id="3.10.120.10">
    <property type="entry name" value="Cytochrome b5-like heme/steroid binding domain"/>
    <property type="match status" value="1"/>
</dbReference>
<dbReference type="PROSITE" id="PS00191">
    <property type="entry name" value="CYTOCHROME_B5_1"/>
    <property type="match status" value="1"/>
</dbReference>
<reference evidence="8" key="1">
    <citation type="submission" date="2025-08" db="UniProtKB">
        <authorList>
            <consortium name="Ensembl"/>
        </authorList>
    </citation>
    <scope>IDENTIFICATION</scope>
</reference>
<dbReference type="Ensembl" id="ENSLLET00000036368.1">
    <property type="protein sequence ID" value="ENSLLEP00000035036.1"/>
    <property type="gene ID" value="ENSLLEG00000022162.1"/>
</dbReference>
<evidence type="ECO:0000313" key="9">
    <source>
        <dbReference type="Proteomes" id="UP000694569"/>
    </source>
</evidence>
<dbReference type="PANTHER" id="PTHR19359">
    <property type="entry name" value="CYTOCHROME B5"/>
    <property type="match status" value="1"/>
</dbReference>
<evidence type="ECO:0000256" key="3">
    <source>
        <dbReference type="ARBA" id="ARBA00023004"/>
    </source>
</evidence>
<dbReference type="SMART" id="SM01117">
    <property type="entry name" value="Cyt-b5"/>
    <property type="match status" value="1"/>
</dbReference>
<name>A0A8C5QBH0_9ANUR</name>
<dbReference type="OrthoDB" id="10051395at2759"/>
<evidence type="ECO:0000256" key="6">
    <source>
        <dbReference type="SAM" id="MobiDB-lite"/>
    </source>
</evidence>
<comment type="similarity">
    <text evidence="4 5">Belongs to the cytochrome b5 family.</text>
</comment>
<dbReference type="Pfam" id="PF00173">
    <property type="entry name" value="Cyt-b5"/>
    <property type="match status" value="1"/>
</dbReference>
<keyword evidence="2 5" id="KW-0479">Metal-binding</keyword>
<evidence type="ECO:0000259" key="7">
    <source>
        <dbReference type="PROSITE" id="PS50255"/>
    </source>
</evidence>
<dbReference type="GeneTree" id="ENSGT00390000003749"/>
<evidence type="ECO:0000256" key="1">
    <source>
        <dbReference type="ARBA" id="ARBA00022617"/>
    </source>
</evidence>
<dbReference type="SUPFAM" id="SSF55856">
    <property type="entry name" value="Cytochrome b5-like heme/steroid binding domain"/>
    <property type="match status" value="1"/>
</dbReference>
<dbReference type="InterPro" id="IPR001199">
    <property type="entry name" value="Cyt_B5-like_heme/steroid-bd"/>
</dbReference>
<dbReference type="InterPro" id="IPR018506">
    <property type="entry name" value="Cyt_B5_heme-BS"/>
</dbReference>
<keyword evidence="1 5" id="KW-0349">Heme</keyword>